<reference evidence="9 10" key="1">
    <citation type="journal article" date="2009" name="Int. J. Syst. Evol. Microbiol.">
        <title>Nocardioides caeni sp. nov., isolated from wastewater.</title>
        <authorList>
            <person name="Yoon J.H."/>
            <person name="Kang S.J."/>
            <person name="Park S."/>
            <person name="Kim W."/>
            <person name="Oh T.K."/>
        </authorList>
    </citation>
    <scope>NUCLEOTIDE SEQUENCE [LARGE SCALE GENOMIC DNA]</scope>
    <source>
        <strain evidence="9 10">DSM 23134</strain>
    </source>
</reference>
<dbReference type="GO" id="GO:0005886">
    <property type="term" value="C:plasma membrane"/>
    <property type="evidence" value="ECO:0007669"/>
    <property type="project" value="UniProtKB-SubCell"/>
</dbReference>
<evidence type="ECO:0000259" key="8">
    <source>
        <dbReference type="Pfam" id="PF03176"/>
    </source>
</evidence>
<feature type="transmembrane region" description="Helical" evidence="7">
    <location>
        <begin position="365"/>
        <end position="385"/>
    </location>
</feature>
<dbReference type="PANTHER" id="PTHR33406:SF11">
    <property type="entry name" value="MEMBRANE PROTEIN SCO6666-RELATED"/>
    <property type="match status" value="1"/>
</dbReference>
<evidence type="ECO:0000256" key="2">
    <source>
        <dbReference type="ARBA" id="ARBA00010157"/>
    </source>
</evidence>
<dbReference type="Pfam" id="PF03176">
    <property type="entry name" value="MMPL"/>
    <property type="match status" value="2"/>
</dbReference>
<feature type="transmembrane region" description="Helical" evidence="7">
    <location>
        <begin position="532"/>
        <end position="551"/>
    </location>
</feature>
<feature type="transmembrane region" description="Helical" evidence="7">
    <location>
        <begin position="182"/>
        <end position="215"/>
    </location>
</feature>
<feature type="domain" description="Membrane transport protein MMPL" evidence="8">
    <location>
        <begin position="395"/>
        <end position="705"/>
    </location>
</feature>
<dbReference type="SUPFAM" id="SSF82866">
    <property type="entry name" value="Multidrug efflux transporter AcrB transmembrane domain"/>
    <property type="match status" value="2"/>
</dbReference>
<protein>
    <submittedName>
        <fullName evidence="9">MMPL family transporter</fullName>
    </submittedName>
</protein>
<dbReference type="InterPro" id="IPR050545">
    <property type="entry name" value="Mycobact_MmpL"/>
</dbReference>
<dbReference type="PANTHER" id="PTHR33406">
    <property type="entry name" value="MEMBRANE PROTEIN MJ1562-RELATED"/>
    <property type="match status" value="1"/>
</dbReference>
<accession>A0A4S8NPN6</accession>
<sequence length="731" mass="76166">MYRWIGEVVTRRARLVLALGVLAVVIAGVVGVGAFGKLQTDGFDDPDSDSSRAAALLDERFPGGADYVFVIAAGDGDVDSPLSSNAGAELTAQLRADPMLTDVVSYFDTRAGPMRSTDGAHALVTASIAPDQDADPAAVLERYDGTTAAGDALTVRIGGGEVVGEEIGGQIGRDLALAESIAIPLILVLLVLAFGNVVGALITLAVGLAAILGTFAELSILGSATDVSIYAVNLTSGLGLGLAVDYGLLMVARVREERAAGRDHVGAVRRAVETAGRTIGFSAATVAVALAALLVFPMYFLRSFAYAGIGVMLITAFSAIVLLPAGLTLLGDRVDAWRVPRIRGIRGEEAPTWARLARFVTRRPLLAALPVVAGLAVMTVPLAGIEFGTPDDRVLPTSASSRQAGDVLREDFAGDGTHPIQVVTGSAVADEPLASYAGRLSELDDVVRVDTRLGSYVDGALDSSVPVAGRQGQDADLLSVVSDLDPHSAAARQLVEDVRDETAPEGSATLVGGASAQLHDQMSGIGQRLPLVALWLVLTTVVILFLFTGSIVQPLRALVLNALGLAATLGAMVWVFQEGHLAGVLGFTPLPMDSSMMVLLFCVAFGLSMDYEVFVLGRIKEMRDRGLRGEEAVVHGLAHTGRIVSTAAALIAISFFAFCVSSVSFIQFFGLGTGLAILIDATLIRGVLLPAGIRLLGEVAWWAPRPLRALHRRVGLAEAASPPDRPAVPAR</sequence>
<feature type="transmembrane region" description="Helical" evidence="7">
    <location>
        <begin position="227"/>
        <end position="252"/>
    </location>
</feature>
<keyword evidence="6 7" id="KW-0472">Membrane</keyword>
<evidence type="ECO:0000256" key="6">
    <source>
        <dbReference type="ARBA" id="ARBA00023136"/>
    </source>
</evidence>
<evidence type="ECO:0000256" key="7">
    <source>
        <dbReference type="SAM" id="Phobius"/>
    </source>
</evidence>
<evidence type="ECO:0000256" key="1">
    <source>
        <dbReference type="ARBA" id="ARBA00004651"/>
    </source>
</evidence>
<feature type="transmembrane region" description="Helical" evidence="7">
    <location>
        <begin position="15"/>
        <end position="35"/>
    </location>
</feature>
<name>A0A4S8NPN6_9ACTN</name>
<keyword evidence="5 7" id="KW-1133">Transmembrane helix</keyword>
<organism evidence="9 10">
    <name type="scientific">Nocardioides caeni</name>
    <dbReference type="NCBI Taxonomy" id="574700"/>
    <lineage>
        <taxon>Bacteria</taxon>
        <taxon>Bacillati</taxon>
        <taxon>Actinomycetota</taxon>
        <taxon>Actinomycetes</taxon>
        <taxon>Propionibacteriales</taxon>
        <taxon>Nocardioidaceae</taxon>
        <taxon>Nocardioides</taxon>
    </lineage>
</organism>
<dbReference type="RefSeq" id="WP_136561115.1">
    <property type="nucleotide sequence ID" value="NZ_BAABLS010000002.1"/>
</dbReference>
<feature type="transmembrane region" description="Helical" evidence="7">
    <location>
        <begin position="683"/>
        <end position="703"/>
    </location>
</feature>
<dbReference type="EMBL" id="STGW01000001">
    <property type="protein sequence ID" value="THV18401.1"/>
    <property type="molecule type" value="Genomic_DNA"/>
</dbReference>
<keyword evidence="10" id="KW-1185">Reference proteome</keyword>
<dbReference type="Proteomes" id="UP000307087">
    <property type="component" value="Unassembled WGS sequence"/>
</dbReference>
<comment type="caution">
    <text evidence="9">The sequence shown here is derived from an EMBL/GenBank/DDBJ whole genome shotgun (WGS) entry which is preliminary data.</text>
</comment>
<dbReference type="OrthoDB" id="7051771at2"/>
<evidence type="ECO:0000256" key="5">
    <source>
        <dbReference type="ARBA" id="ARBA00022989"/>
    </source>
</evidence>
<proteinExistence type="inferred from homology"/>
<evidence type="ECO:0000256" key="4">
    <source>
        <dbReference type="ARBA" id="ARBA00022692"/>
    </source>
</evidence>
<dbReference type="Gene3D" id="1.20.1640.10">
    <property type="entry name" value="Multidrug efflux transporter AcrB transmembrane domain"/>
    <property type="match status" value="2"/>
</dbReference>
<feature type="transmembrane region" description="Helical" evidence="7">
    <location>
        <begin position="647"/>
        <end position="671"/>
    </location>
</feature>
<keyword evidence="3" id="KW-1003">Cell membrane</keyword>
<feature type="transmembrane region" description="Helical" evidence="7">
    <location>
        <begin position="306"/>
        <end position="331"/>
    </location>
</feature>
<feature type="transmembrane region" description="Helical" evidence="7">
    <location>
        <begin position="558"/>
        <end position="576"/>
    </location>
</feature>
<keyword evidence="4 7" id="KW-0812">Transmembrane</keyword>
<feature type="transmembrane region" description="Helical" evidence="7">
    <location>
        <begin position="596"/>
        <end position="617"/>
    </location>
</feature>
<dbReference type="AlphaFoldDB" id="A0A4S8NPN6"/>
<evidence type="ECO:0000313" key="9">
    <source>
        <dbReference type="EMBL" id="THV18401.1"/>
    </source>
</evidence>
<comment type="subcellular location">
    <subcellularLocation>
        <location evidence="1">Cell membrane</location>
        <topology evidence="1">Multi-pass membrane protein</topology>
    </subcellularLocation>
</comment>
<comment type="similarity">
    <text evidence="2">Belongs to the resistance-nodulation-cell division (RND) (TC 2.A.6) family. MmpL subfamily.</text>
</comment>
<feature type="domain" description="Membrane transport protein MMPL" evidence="8">
    <location>
        <begin position="44"/>
        <end position="365"/>
    </location>
</feature>
<dbReference type="InterPro" id="IPR004869">
    <property type="entry name" value="MMPL_dom"/>
</dbReference>
<feature type="transmembrane region" description="Helical" evidence="7">
    <location>
        <begin position="279"/>
        <end position="300"/>
    </location>
</feature>
<gene>
    <name evidence="9" type="ORF">E9934_01870</name>
</gene>
<evidence type="ECO:0000256" key="3">
    <source>
        <dbReference type="ARBA" id="ARBA00022475"/>
    </source>
</evidence>
<evidence type="ECO:0000313" key="10">
    <source>
        <dbReference type="Proteomes" id="UP000307087"/>
    </source>
</evidence>